<reference evidence="1 2" key="1">
    <citation type="submission" date="2018-06" db="EMBL/GenBank/DDBJ databases">
        <title>Genomic Encyclopedia of Archaeal and Bacterial Type Strains, Phase II (KMG-II): from individual species to whole genera.</title>
        <authorList>
            <person name="Goeker M."/>
        </authorList>
    </citation>
    <scope>NUCLEOTIDE SEQUENCE [LARGE SCALE GENOMIC DNA]</scope>
    <source>
        <strain evidence="1 2">DSM 23857</strain>
    </source>
</reference>
<keyword evidence="2" id="KW-1185">Reference proteome</keyword>
<proteinExistence type="predicted"/>
<accession>A0A327R2Y8</accession>
<gene>
    <name evidence="1" type="ORF">LX64_00677</name>
</gene>
<comment type="caution">
    <text evidence="1">The sequence shown here is derived from an EMBL/GenBank/DDBJ whole genome shotgun (WGS) entry which is preliminary data.</text>
</comment>
<dbReference type="EMBL" id="QLLL01000001">
    <property type="protein sequence ID" value="RAJ11070.1"/>
    <property type="molecule type" value="Genomic_DNA"/>
</dbReference>
<organism evidence="1 2">
    <name type="scientific">Chitinophaga skermanii</name>
    <dbReference type="NCBI Taxonomy" id="331697"/>
    <lineage>
        <taxon>Bacteria</taxon>
        <taxon>Pseudomonadati</taxon>
        <taxon>Bacteroidota</taxon>
        <taxon>Chitinophagia</taxon>
        <taxon>Chitinophagales</taxon>
        <taxon>Chitinophagaceae</taxon>
        <taxon>Chitinophaga</taxon>
    </lineage>
</organism>
<evidence type="ECO:0000313" key="1">
    <source>
        <dbReference type="EMBL" id="RAJ11070.1"/>
    </source>
</evidence>
<sequence>MDVNFLATSKKVVKWWWFVWKALWKKDEKSGSVEVCDAPGDE</sequence>
<evidence type="ECO:0000313" key="2">
    <source>
        <dbReference type="Proteomes" id="UP000249547"/>
    </source>
</evidence>
<dbReference type="AlphaFoldDB" id="A0A327R2Y8"/>
<dbReference type="Proteomes" id="UP000249547">
    <property type="component" value="Unassembled WGS sequence"/>
</dbReference>
<name>A0A327R2Y8_9BACT</name>
<protein>
    <submittedName>
        <fullName evidence="1">Uncharacterized protein</fullName>
    </submittedName>
</protein>
<dbReference type="RefSeq" id="WP_262511786.1">
    <property type="nucleotide sequence ID" value="NZ_QLLL01000001.1"/>
</dbReference>